<dbReference type="InterPro" id="IPR003591">
    <property type="entry name" value="Leu-rich_rpt_typical-subtyp"/>
</dbReference>
<feature type="region of interest" description="Disordered" evidence="3">
    <location>
        <begin position="429"/>
        <end position="492"/>
    </location>
</feature>
<dbReference type="AlphaFoldDB" id="A0AA92K4M3"/>
<feature type="compositionally biased region" description="Low complexity" evidence="3">
    <location>
        <begin position="469"/>
        <end position="492"/>
    </location>
</feature>
<keyword evidence="2" id="KW-0677">Repeat</keyword>
<evidence type="ECO:0000313" key="6">
    <source>
        <dbReference type="Proteomes" id="UP000593970"/>
    </source>
</evidence>
<dbReference type="EMBL" id="CP051170">
    <property type="protein sequence ID" value="QOK98487.1"/>
    <property type="molecule type" value="Genomic_DNA"/>
</dbReference>
<evidence type="ECO:0000313" key="5">
    <source>
        <dbReference type="EMBL" id="QOK98487.1"/>
    </source>
</evidence>
<dbReference type="Pfam" id="PF23598">
    <property type="entry name" value="LRR_14"/>
    <property type="match status" value="1"/>
</dbReference>
<geneLocation type="plasmid" evidence="5 6">
    <name>pUW774mp</name>
</geneLocation>
<evidence type="ECO:0000256" key="2">
    <source>
        <dbReference type="ARBA" id="ARBA00022737"/>
    </source>
</evidence>
<proteinExistence type="predicted"/>
<feature type="compositionally biased region" description="Low complexity" evidence="3">
    <location>
        <begin position="98"/>
        <end position="110"/>
    </location>
</feature>
<dbReference type="Gene3D" id="3.80.10.10">
    <property type="entry name" value="Ribonuclease Inhibitor"/>
    <property type="match status" value="1"/>
</dbReference>
<feature type="domain" description="Disease resistance R13L4/SHOC-2-like LRR" evidence="4">
    <location>
        <begin position="302"/>
        <end position="408"/>
    </location>
</feature>
<dbReference type="SUPFAM" id="SSF52058">
    <property type="entry name" value="L domain-like"/>
    <property type="match status" value="1"/>
</dbReference>
<organism evidence="5 6">
    <name type="scientific">Ralstonia solanacearum</name>
    <name type="common">Pseudomonas solanacearum</name>
    <dbReference type="NCBI Taxonomy" id="305"/>
    <lineage>
        <taxon>Bacteria</taxon>
        <taxon>Pseudomonadati</taxon>
        <taxon>Pseudomonadota</taxon>
        <taxon>Betaproteobacteria</taxon>
        <taxon>Burkholderiales</taxon>
        <taxon>Burkholderiaceae</taxon>
        <taxon>Ralstonia</taxon>
        <taxon>Ralstonia solanacearum species complex</taxon>
    </lineage>
</organism>
<feature type="compositionally biased region" description="Polar residues" evidence="3">
    <location>
        <begin position="12"/>
        <end position="21"/>
    </location>
</feature>
<dbReference type="PANTHER" id="PTHR45752:SF187">
    <property type="entry name" value="LEUCINE-RICH REPEAT AND IQ DOMAIN-CONTAINING PROTEIN 4"/>
    <property type="match status" value="1"/>
</dbReference>
<accession>A0AA92K4M3</accession>
<feature type="compositionally biased region" description="Polar residues" evidence="3">
    <location>
        <begin position="437"/>
        <end position="455"/>
    </location>
</feature>
<feature type="compositionally biased region" description="Low complexity" evidence="3">
    <location>
        <begin position="124"/>
        <end position="134"/>
    </location>
</feature>
<protein>
    <recommendedName>
        <fullName evidence="4">Disease resistance R13L4/SHOC-2-like LRR domain-containing protein</fullName>
    </recommendedName>
</protein>
<feature type="region of interest" description="Disordered" evidence="3">
    <location>
        <begin position="1"/>
        <end position="134"/>
    </location>
</feature>
<evidence type="ECO:0000259" key="4">
    <source>
        <dbReference type="Pfam" id="PF23598"/>
    </source>
</evidence>
<dbReference type="InterPro" id="IPR055414">
    <property type="entry name" value="LRR_R13L4/SHOC2-like"/>
</dbReference>
<dbReference type="SMART" id="SM00369">
    <property type="entry name" value="LRR_TYP"/>
    <property type="match status" value="6"/>
</dbReference>
<dbReference type="InterPro" id="IPR050715">
    <property type="entry name" value="LRR-SigEffector_domain"/>
</dbReference>
<keyword evidence="5" id="KW-0614">Plasmid</keyword>
<keyword evidence="1" id="KW-0433">Leucine-rich repeat</keyword>
<dbReference type="InterPro" id="IPR032675">
    <property type="entry name" value="LRR_dom_sf"/>
</dbReference>
<dbReference type="Proteomes" id="UP000593970">
    <property type="component" value="Plasmid pUW774mp"/>
</dbReference>
<sequence length="838" mass="91141">MPNFLRSLNPFHRSSGTSSADTRNEAHVPAYATPMREAPARQPRSRGVFDRILHPRRSRASTQAAETPFASPMHPRISATPAGAVPGSPVNARHARAPSRSAPSSPFRMPGGLTPERATPGRTPSPTAASSQATFQAQAEFQLHEWEHAMEGELSRFSGVSGMTYEHTTPADMLRQTAARLLNAVRRGPRDSSNSLIVQNAPVRYLPDVVTQFTHLRQIFLEDCDLHALPGELGNLNQLQKLSLMHHPNLRYLPDSLNNLGALQKLELRNTGITELPRINRLSELKTLSVDETRLAAVPSGLSALRNLKHLTFSRTHISEVPPTISNLINLKTLTLSRNHHLQAVPASIGNLPELEELALNGCPQLRAVPDTIGNLRNLRKLYLHDCTQLRTLPESIANLMPHLRRLDLSGCINLQRLPECLRNPPGHLHLSLPEHLQQTGSSRGTPARQGNTPTASPPRFASPIRSNQPAAGHVPAAPAARAQQASPPSAAALQERLAPLRAQGGDARRIARWLSNAIEQSSSMARWNLGAPAFNERTAELIAALTARGPNTAALHAAIANELTENSIPTLNDLERTHLEHRRQTEGLDWKDFIALAVRQVRRSESGPMAQARALQAWPALQEFANQYDSEVKLLKVDMEQTSDKLTDLMLDSQPDMRASSERIRVLGDQLKHATERRLPTAYTRVANEWLDGGQQASESMQAALRNLVGTLAPGDLPRLGTAATALPIKLQDALSPLLAHNTGRELVQAIGEQACSVEVPKSLPSQLDGLAMQINRGMRQIQKMMDSDTTSSVQDKNAGLAMAIPATVKPLWEAALTDAAAIDAARAAAAASAARA</sequence>
<gene>
    <name evidence="5" type="ORF">HF909_18620</name>
</gene>
<name>A0AA92K4M3_RALSL</name>
<evidence type="ECO:0000256" key="1">
    <source>
        <dbReference type="ARBA" id="ARBA00022614"/>
    </source>
</evidence>
<evidence type="ECO:0000256" key="3">
    <source>
        <dbReference type="SAM" id="MobiDB-lite"/>
    </source>
</evidence>
<reference evidence="6" key="1">
    <citation type="submission" date="2020-04" db="EMBL/GenBank/DDBJ databases">
        <title>Ralstonia solanacearum UW576, UW763, UW773, and UW774.</title>
        <authorList>
            <person name="Steidl O."/>
            <person name="Truchon A."/>
            <person name="Allen C."/>
        </authorList>
    </citation>
    <scope>NUCLEOTIDE SEQUENCE [LARGE SCALE GENOMIC DNA]</scope>
    <source>
        <strain evidence="6">UW774</strain>
        <plasmid evidence="6">pUW774mp</plasmid>
    </source>
</reference>
<dbReference type="PANTHER" id="PTHR45752">
    <property type="entry name" value="LEUCINE-RICH REPEAT-CONTAINING"/>
    <property type="match status" value="1"/>
</dbReference>